<dbReference type="GO" id="GO:1990170">
    <property type="term" value="P:stress response to cadmium ion"/>
    <property type="evidence" value="ECO:0007669"/>
    <property type="project" value="TreeGrafter"/>
</dbReference>
<dbReference type="GO" id="GO:0009432">
    <property type="term" value="P:SOS response"/>
    <property type="evidence" value="ECO:0007669"/>
    <property type="project" value="UniProtKB-KW"/>
</dbReference>
<dbReference type="GO" id="GO:0005507">
    <property type="term" value="F:copper ion binding"/>
    <property type="evidence" value="ECO:0007669"/>
    <property type="project" value="TreeGrafter"/>
</dbReference>
<dbReference type="GO" id="GO:1990169">
    <property type="term" value="P:stress response to copper ion"/>
    <property type="evidence" value="ECO:0007669"/>
    <property type="project" value="TreeGrafter"/>
</dbReference>
<dbReference type="Proteomes" id="UP000319342">
    <property type="component" value="Chromosome"/>
</dbReference>
<dbReference type="GO" id="GO:0008270">
    <property type="term" value="F:zinc ion binding"/>
    <property type="evidence" value="ECO:0007669"/>
    <property type="project" value="TreeGrafter"/>
</dbReference>
<evidence type="ECO:0000313" key="3">
    <source>
        <dbReference type="EMBL" id="QDU83667.1"/>
    </source>
</evidence>
<reference evidence="3 4" key="1">
    <citation type="submission" date="2019-02" db="EMBL/GenBank/DDBJ databases">
        <title>Deep-cultivation of Planctomycetes and their phenomic and genomic characterization uncovers novel biology.</title>
        <authorList>
            <person name="Wiegand S."/>
            <person name="Jogler M."/>
            <person name="Boedeker C."/>
            <person name="Pinto D."/>
            <person name="Vollmers J."/>
            <person name="Rivas-Marin E."/>
            <person name="Kohn T."/>
            <person name="Peeters S.H."/>
            <person name="Heuer A."/>
            <person name="Rast P."/>
            <person name="Oberbeckmann S."/>
            <person name="Bunk B."/>
            <person name="Jeske O."/>
            <person name="Meyerdierks A."/>
            <person name="Storesund J.E."/>
            <person name="Kallscheuer N."/>
            <person name="Luecker S."/>
            <person name="Lage O.M."/>
            <person name="Pohl T."/>
            <person name="Merkel B.J."/>
            <person name="Hornburger P."/>
            <person name="Mueller R.-W."/>
            <person name="Bruemmer F."/>
            <person name="Labrenz M."/>
            <person name="Spormann A.M."/>
            <person name="Op den Camp H."/>
            <person name="Overmann J."/>
            <person name="Amann R."/>
            <person name="Jetten M.S.M."/>
            <person name="Mascher T."/>
            <person name="Medema M.H."/>
            <person name="Devos D.P."/>
            <person name="Kaster A.-K."/>
            <person name="Ovreas L."/>
            <person name="Rohde M."/>
            <person name="Galperin M.Y."/>
            <person name="Jogler C."/>
        </authorList>
    </citation>
    <scope>NUCLEOTIDE SEQUENCE [LARGE SCALE GENOMIC DNA]</scope>
    <source>
        <strain evidence="3 4">Pla163</strain>
    </source>
</reference>
<dbReference type="PANTHER" id="PTHR38430">
    <property type="entry name" value="PROTEIN-ARGININE KINASE ACTIVATOR PROTEIN"/>
    <property type="match status" value="1"/>
</dbReference>
<feature type="domain" description="UVR" evidence="2">
    <location>
        <begin position="144"/>
        <end position="179"/>
    </location>
</feature>
<dbReference type="GO" id="GO:0046870">
    <property type="term" value="F:cadmium ion binding"/>
    <property type="evidence" value="ECO:0007669"/>
    <property type="project" value="TreeGrafter"/>
</dbReference>
<sequence length="182" mass="20419">MQCQICQERPATIHVTEVREDPDVASANHLEHHVEHQHLCSACAGQLELPFVAPTKKSLTNPKHMAEIWKVIQATAQKQYTQAAITCPECGMSLTEFRAKGRLGCARCYEVFSPQIGPLLERIHNATSHSGRLPGQDVSARDRTRQLDELKRRLGEAVEAEDYESAAALRDQLREIQAPDER</sequence>
<dbReference type="InterPro" id="IPR025542">
    <property type="entry name" value="YacH"/>
</dbReference>
<accession>A0A518CWR0</accession>
<gene>
    <name evidence="3" type="ORF">Pla163_07660</name>
</gene>
<keyword evidence="1" id="KW-0742">SOS response</keyword>
<dbReference type="EMBL" id="CP036290">
    <property type="protein sequence ID" value="QDU83667.1"/>
    <property type="molecule type" value="Genomic_DNA"/>
</dbReference>
<dbReference type="AlphaFoldDB" id="A0A518CWR0"/>
<dbReference type="GO" id="GO:0050897">
    <property type="term" value="F:cobalt ion binding"/>
    <property type="evidence" value="ECO:0007669"/>
    <property type="project" value="TreeGrafter"/>
</dbReference>
<keyword evidence="4" id="KW-1185">Reference proteome</keyword>
<dbReference type="SUPFAM" id="SSF46600">
    <property type="entry name" value="C-terminal UvrC-binding domain of UvrB"/>
    <property type="match status" value="1"/>
</dbReference>
<dbReference type="PROSITE" id="PS50151">
    <property type="entry name" value="UVR"/>
    <property type="match status" value="1"/>
</dbReference>
<name>A0A518CWR0_9BACT</name>
<proteinExistence type="predicted"/>
<dbReference type="InterPro" id="IPR036876">
    <property type="entry name" value="UVR_dom_sf"/>
</dbReference>
<dbReference type="InterPro" id="IPR001943">
    <property type="entry name" value="UVR_dom"/>
</dbReference>
<protein>
    <submittedName>
        <fullName evidence="3">UvrB/uvrC motif protein</fullName>
    </submittedName>
</protein>
<evidence type="ECO:0000313" key="4">
    <source>
        <dbReference type="Proteomes" id="UP000319342"/>
    </source>
</evidence>
<dbReference type="Pfam" id="PF02151">
    <property type="entry name" value="UVR"/>
    <property type="match status" value="1"/>
</dbReference>
<evidence type="ECO:0000256" key="1">
    <source>
        <dbReference type="ARBA" id="ARBA00023236"/>
    </source>
</evidence>
<keyword evidence="1" id="KW-0227">DNA damage</keyword>
<dbReference type="PANTHER" id="PTHR38430:SF1">
    <property type="entry name" value="PROTEIN-ARGININE KINASE ACTIVATOR PROTEIN"/>
    <property type="match status" value="1"/>
</dbReference>
<organism evidence="3 4">
    <name type="scientific">Rohdeia mirabilis</name>
    <dbReference type="NCBI Taxonomy" id="2528008"/>
    <lineage>
        <taxon>Bacteria</taxon>
        <taxon>Pseudomonadati</taxon>
        <taxon>Planctomycetota</taxon>
        <taxon>Planctomycetia</taxon>
        <taxon>Planctomycetia incertae sedis</taxon>
        <taxon>Rohdeia</taxon>
    </lineage>
</organism>
<dbReference type="Gene3D" id="4.10.860.10">
    <property type="entry name" value="UVR domain"/>
    <property type="match status" value="1"/>
</dbReference>
<dbReference type="PIRSF" id="PIRSF015034">
    <property type="entry name" value="YacH"/>
    <property type="match status" value="1"/>
</dbReference>
<evidence type="ECO:0000259" key="2">
    <source>
        <dbReference type="PROSITE" id="PS50151"/>
    </source>
</evidence>